<keyword evidence="6" id="KW-1185">Reference proteome</keyword>
<dbReference type="SUPFAM" id="SSF50891">
    <property type="entry name" value="Cyclophilin-like"/>
    <property type="match status" value="1"/>
</dbReference>
<sequence length="342" mass="34505">MSALLVLAAGPGVTVQDRGRPGWLAQGLSRGGAADVLALAEGAALLGQTEDCAAVEMAMSGGTFEAEGDLIIALTGASMAATLDGVPLAWNATHRLGQGQRLVIGGAKAGVYGYLHVAGGIATAPVMGSRSAHLTAGLGAAVGSGDRLPVGEAGPTRPGLGIAVADRFSGGTVGVVPSAQTGLFSAAERDRFAAATFTRDARGNRQGVRLVHDGAPFAATEGQLSIVSEIIVPGDIQMTGDGTPYVLLPECQTMGGYPRIGTVVPQDLPVVAQAAPGTRLRFRFVTREEALADLHRQGRGAARFGGAIRPLLRDPGDIADLLAYQLIGGVTAGADLDGEDGA</sequence>
<organism evidence="5 6">
    <name type="scientific">Defluviimonas salinarum</name>
    <dbReference type="NCBI Taxonomy" id="2992147"/>
    <lineage>
        <taxon>Bacteria</taxon>
        <taxon>Pseudomonadati</taxon>
        <taxon>Pseudomonadota</taxon>
        <taxon>Alphaproteobacteria</taxon>
        <taxon>Rhodobacterales</taxon>
        <taxon>Paracoccaceae</taxon>
        <taxon>Albidovulum</taxon>
    </lineage>
</organism>
<dbReference type="Pfam" id="PF02626">
    <property type="entry name" value="CT_A_B"/>
    <property type="match status" value="1"/>
</dbReference>
<dbReference type="EMBL" id="JAPDOG010000015">
    <property type="protein sequence ID" value="MCW3783085.1"/>
    <property type="molecule type" value="Genomic_DNA"/>
</dbReference>
<evidence type="ECO:0000256" key="2">
    <source>
        <dbReference type="ARBA" id="ARBA00022801"/>
    </source>
</evidence>
<dbReference type="Proteomes" id="UP001207582">
    <property type="component" value="Unassembled WGS sequence"/>
</dbReference>
<dbReference type="InterPro" id="IPR003778">
    <property type="entry name" value="CT_A_B"/>
</dbReference>
<dbReference type="PANTHER" id="PTHR43309:SF3">
    <property type="entry name" value="5-OXOPROLINASE SUBUNIT C"/>
    <property type="match status" value="1"/>
</dbReference>
<gene>
    <name evidence="5" type="ORF">OM960_16165</name>
</gene>
<feature type="domain" description="Carboxyltransferase" evidence="4">
    <location>
        <begin position="25"/>
        <end position="300"/>
    </location>
</feature>
<dbReference type="RefSeq" id="WP_264772696.1">
    <property type="nucleotide sequence ID" value="NZ_JAPDOG010000015.1"/>
</dbReference>
<accession>A0ABT3J6K4</accession>
<keyword evidence="3" id="KW-0067">ATP-binding</keyword>
<evidence type="ECO:0000313" key="5">
    <source>
        <dbReference type="EMBL" id="MCW3783085.1"/>
    </source>
</evidence>
<protein>
    <submittedName>
        <fullName evidence="5">Urea amidolyase</fullName>
    </submittedName>
</protein>
<evidence type="ECO:0000256" key="3">
    <source>
        <dbReference type="ARBA" id="ARBA00022840"/>
    </source>
</evidence>
<keyword evidence="1" id="KW-0547">Nucleotide-binding</keyword>
<dbReference type="InterPro" id="IPR029000">
    <property type="entry name" value="Cyclophilin-like_dom_sf"/>
</dbReference>
<dbReference type="SMART" id="SM00797">
    <property type="entry name" value="AHS2"/>
    <property type="match status" value="1"/>
</dbReference>
<dbReference type="PANTHER" id="PTHR43309">
    <property type="entry name" value="5-OXOPROLINASE SUBUNIT C"/>
    <property type="match status" value="1"/>
</dbReference>
<evidence type="ECO:0000259" key="4">
    <source>
        <dbReference type="SMART" id="SM00797"/>
    </source>
</evidence>
<evidence type="ECO:0000313" key="6">
    <source>
        <dbReference type="Proteomes" id="UP001207582"/>
    </source>
</evidence>
<comment type="caution">
    <text evidence="5">The sequence shown here is derived from an EMBL/GenBank/DDBJ whole genome shotgun (WGS) entry which is preliminary data.</text>
</comment>
<evidence type="ECO:0000256" key="1">
    <source>
        <dbReference type="ARBA" id="ARBA00022741"/>
    </source>
</evidence>
<reference evidence="5 6" key="1">
    <citation type="submission" date="2022-10" db="EMBL/GenBank/DDBJ databases">
        <title>Defluviimonas sp. CAU 1641 isolated from mud.</title>
        <authorList>
            <person name="Kim W."/>
        </authorList>
    </citation>
    <scope>NUCLEOTIDE SEQUENCE [LARGE SCALE GENOMIC DNA]</scope>
    <source>
        <strain evidence="5 6">CAU 1641</strain>
    </source>
</reference>
<dbReference type="Gene3D" id="2.40.100.10">
    <property type="entry name" value="Cyclophilin-like"/>
    <property type="match status" value="1"/>
</dbReference>
<proteinExistence type="predicted"/>
<keyword evidence="2" id="KW-0378">Hydrolase</keyword>
<dbReference type="InterPro" id="IPR052708">
    <property type="entry name" value="PxpC"/>
</dbReference>
<name>A0ABT3J6K4_9RHOB</name>